<organism evidence="1 2">
    <name type="scientific">Syphacia muris</name>
    <dbReference type="NCBI Taxonomy" id="451379"/>
    <lineage>
        <taxon>Eukaryota</taxon>
        <taxon>Metazoa</taxon>
        <taxon>Ecdysozoa</taxon>
        <taxon>Nematoda</taxon>
        <taxon>Chromadorea</taxon>
        <taxon>Rhabditida</taxon>
        <taxon>Spirurina</taxon>
        <taxon>Oxyuridomorpha</taxon>
        <taxon>Oxyuroidea</taxon>
        <taxon>Oxyuridae</taxon>
        <taxon>Syphacia</taxon>
    </lineage>
</organism>
<dbReference type="Proteomes" id="UP000046393">
    <property type="component" value="Unplaced"/>
</dbReference>
<name>A0A0N5B1L6_9BILA</name>
<accession>A0A0N5B1L6</accession>
<dbReference type="AlphaFoldDB" id="A0A0N5B1L6"/>
<keyword evidence="1" id="KW-1185">Reference proteome</keyword>
<protein>
    <submittedName>
        <fullName evidence="2">Mobile element protein</fullName>
    </submittedName>
</protein>
<evidence type="ECO:0000313" key="1">
    <source>
        <dbReference type="Proteomes" id="UP000046393"/>
    </source>
</evidence>
<proteinExistence type="predicted"/>
<sequence>MVDKASVVFRRMLMSSAYVSPKYKQVVRQRELRPPKGRFQWWKQ</sequence>
<evidence type="ECO:0000313" key="2">
    <source>
        <dbReference type="WBParaSite" id="SMUV_0001118501-mRNA-1"/>
    </source>
</evidence>
<reference evidence="2" key="1">
    <citation type="submission" date="2017-02" db="UniProtKB">
        <authorList>
            <consortium name="WormBaseParasite"/>
        </authorList>
    </citation>
    <scope>IDENTIFICATION</scope>
</reference>
<dbReference type="WBParaSite" id="SMUV_0001118501-mRNA-1">
    <property type="protein sequence ID" value="SMUV_0001118501-mRNA-1"/>
    <property type="gene ID" value="SMUV_0001118501"/>
</dbReference>